<proteinExistence type="predicted"/>
<dbReference type="Proteomes" id="UP000321249">
    <property type="component" value="Unassembled WGS sequence"/>
</dbReference>
<sequence>MSARAALRSATAENHHRVDAAFSRFDLATASGYRRFLLAQAGGFLPIERALDEAGAADVLDDWPQRRRGTLLRADLEELEVTPPELFFRPDFFSGEASILGAIYVLEGSRLGGAVLKQAVPGHFPRRFLEARHVAGGWRKLLQALDDLLIRPDDLDAAVRAAKEVFARFEAEAGAQLENKAA</sequence>
<accession>A0A5C6TNV2</accession>
<dbReference type="Gene3D" id="1.20.910.10">
    <property type="entry name" value="Heme oxygenase-like"/>
    <property type="match status" value="1"/>
</dbReference>
<dbReference type="RefSeq" id="WP_147041680.1">
    <property type="nucleotide sequence ID" value="NZ_BAABIR010000001.1"/>
</dbReference>
<evidence type="ECO:0000313" key="1">
    <source>
        <dbReference type="EMBL" id="TXC62292.1"/>
    </source>
</evidence>
<dbReference type="AlphaFoldDB" id="A0A5C6TNV2"/>
<protein>
    <submittedName>
        <fullName evidence="1">Biliverdin-producing heme oxygenase</fullName>
    </submittedName>
</protein>
<organism evidence="1 2">
    <name type="scientific">Allosphingosinicella ginsenosidimutans</name>
    <dbReference type="NCBI Taxonomy" id="1176539"/>
    <lineage>
        <taxon>Bacteria</taxon>
        <taxon>Pseudomonadati</taxon>
        <taxon>Pseudomonadota</taxon>
        <taxon>Alphaproteobacteria</taxon>
        <taxon>Sphingomonadales</taxon>
        <taxon>Sphingomonadaceae</taxon>
        <taxon>Allosphingosinicella</taxon>
    </lineage>
</organism>
<name>A0A5C6TNV2_9SPHN</name>
<reference evidence="1 2" key="1">
    <citation type="journal article" date="2015" name="J. Microbiol.">
        <title>Sphingosinicella ginsenosidimutans sp. nov., with ginsenoside converting activity.</title>
        <authorList>
            <person name="Kim J.K."/>
            <person name="Kang M.S."/>
            <person name="Park S.C."/>
            <person name="Kim K.M."/>
            <person name="Choi K."/>
            <person name="Yoon M.H."/>
            <person name="Im W.T."/>
        </authorList>
    </citation>
    <scope>NUCLEOTIDE SEQUENCE [LARGE SCALE GENOMIC DNA]</scope>
    <source>
        <strain evidence="1 2">BS-11</strain>
    </source>
</reference>
<evidence type="ECO:0000313" key="2">
    <source>
        <dbReference type="Proteomes" id="UP000321249"/>
    </source>
</evidence>
<dbReference type="InterPro" id="IPR016084">
    <property type="entry name" value="Haem_Oase-like_multi-hlx"/>
</dbReference>
<gene>
    <name evidence="1" type="ORF">FRZ32_00650</name>
</gene>
<comment type="caution">
    <text evidence="1">The sequence shown here is derived from an EMBL/GenBank/DDBJ whole genome shotgun (WGS) entry which is preliminary data.</text>
</comment>
<dbReference type="SUPFAM" id="SSF48613">
    <property type="entry name" value="Heme oxygenase-like"/>
    <property type="match status" value="1"/>
</dbReference>
<dbReference type="CDD" id="cd19166">
    <property type="entry name" value="HemeO-bac"/>
    <property type="match status" value="1"/>
</dbReference>
<dbReference type="OrthoDB" id="9149607at2"/>
<dbReference type="EMBL" id="VOQQ01000001">
    <property type="protein sequence ID" value="TXC62292.1"/>
    <property type="molecule type" value="Genomic_DNA"/>
</dbReference>
<keyword evidence="2" id="KW-1185">Reference proteome</keyword>